<dbReference type="AlphaFoldDB" id="A0A178ZP43"/>
<sequence length="367" mass="41659">MLEAGIIQVNLQPQTVNQCILAGVSTAIVPVFPNCYVVTLNGISDRNADHEYGRLIHWDEHPGAFSWMTARRQFLPGVALLVLEAQERLMAFLVECCKQILHDIPATLLTSDSYPIQPEPSPKSENDVNGYASLSVMPAEAPYRLPSNHDFSRISSLLSASTVAKENHLWSLREDPGYFHQTVLELQDHRQDDVVTEAYLGLEIFSEPSRQVRCLRDLQSKYQDDISPDRDLPVDYLDALLKFRFYLTQTAKGSLNMLKQKVVASPPFRAFFSRSPPDNPNSPFVSIQSKGLKMGQAEAQLLWLLRTLWEDDKDLFFLRMPLVVDELQRLIDTEQKAKEMISKHISGLIGDLAIIFECLRQPDTYQP</sequence>
<dbReference type="OrthoDB" id="2922289at2759"/>
<reference evidence="1 2" key="1">
    <citation type="submission" date="2016-04" db="EMBL/GenBank/DDBJ databases">
        <title>Draft genome of Fonsecaea erecta CBS 125763.</title>
        <authorList>
            <person name="Weiss V.A."/>
            <person name="Vicente V.A."/>
            <person name="Raittz R.T."/>
            <person name="Moreno L.F."/>
            <person name="De Souza E.M."/>
            <person name="Pedrosa F.O."/>
            <person name="Steffens M.B."/>
            <person name="Faoro H."/>
            <person name="Tadra-Sfeir M.Z."/>
            <person name="Najafzadeh M.J."/>
            <person name="Felipe M.S."/>
            <person name="Teixeira M."/>
            <person name="Sun J."/>
            <person name="Xi L."/>
            <person name="Gomes R."/>
            <person name="De Azevedo C.M."/>
            <person name="Salgado C.G."/>
            <person name="Da Silva M.B."/>
            <person name="Nascimento M.F."/>
            <person name="Queiroz-Telles F."/>
            <person name="Attili D.S."/>
            <person name="Gorbushina A."/>
        </authorList>
    </citation>
    <scope>NUCLEOTIDE SEQUENCE [LARGE SCALE GENOMIC DNA]</scope>
    <source>
        <strain evidence="1 2">CBS 125763</strain>
    </source>
</reference>
<comment type="caution">
    <text evidence="1">The sequence shown here is derived from an EMBL/GenBank/DDBJ whole genome shotgun (WGS) entry which is preliminary data.</text>
</comment>
<proteinExistence type="predicted"/>
<dbReference type="PANTHER" id="PTHR40788">
    <property type="entry name" value="CLR5 DOMAIN-CONTAINING PROTEIN-RELATED"/>
    <property type="match status" value="1"/>
</dbReference>
<name>A0A178ZP43_9EURO</name>
<dbReference type="PANTHER" id="PTHR40788:SF2">
    <property type="entry name" value="CLR5 DOMAIN-CONTAINING PROTEIN"/>
    <property type="match status" value="1"/>
</dbReference>
<dbReference type="STRING" id="1367422.A0A178ZP43"/>
<protein>
    <submittedName>
        <fullName evidence="1">Uncharacterized protein</fullName>
    </submittedName>
</protein>
<gene>
    <name evidence="1" type="ORF">AYL99_03782</name>
</gene>
<dbReference type="Proteomes" id="UP000078343">
    <property type="component" value="Unassembled WGS sequence"/>
</dbReference>
<dbReference type="GeneID" id="30007951"/>
<evidence type="ECO:0000313" key="1">
    <source>
        <dbReference type="EMBL" id="OAP61579.1"/>
    </source>
</evidence>
<organism evidence="1 2">
    <name type="scientific">Fonsecaea erecta</name>
    <dbReference type="NCBI Taxonomy" id="1367422"/>
    <lineage>
        <taxon>Eukaryota</taxon>
        <taxon>Fungi</taxon>
        <taxon>Dikarya</taxon>
        <taxon>Ascomycota</taxon>
        <taxon>Pezizomycotina</taxon>
        <taxon>Eurotiomycetes</taxon>
        <taxon>Chaetothyriomycetidae</taxon>
        <taxon>Chaetothyriales</taxon>
        <taxon>Herpotrichiellaceae</taxon>
        <taxon>Fonsecaea</taxon>
    </lineage>
</organism>
<evidence type="ECO:0000313" key="2">
    <source>
        <dbReference type="Proteomes" id="UP000078343"/>
    </source>
</evidence>
<dbReference type="RefSeq" id="XP_018694946.1">
    <property type="nucleotide sequence ID" value="XM_018835296.1"/>
</dbReference>
<dbReference type="EMBL" id="LVYI01000003">
    <property type="protein sequence ID" value="OAP61579.1"/>
    <property type="molecule type" value="Genomic_DNA"/>
</dbReference>
<keyword evidence="2" id="KW-1185">Reference proteome</keyword>
<accession>A0A178ZP43</accession>